<proteinExistence type="predicted"/>
<keyword evidence="1" id="KW-1133">Transmembrane helix</keyword>
<reference evidence="2" key="1">
    <citation type="submission" date="2020-12" db="EMBL/GenBank/DDBJ databases">
        <title>Clostridium thailandense sp. nov., a novel acetogenic bacterium isolated from peat land soil in Thailand.</title>
        <authorList>
            <person name="Chaikitkaew S."/>
            <person name="Birkeland N.K."/>
        </authorList>
    </citation>
    <scope>NUCLEOTIDE SEQUENCE</scope>
    <source>
        <strain evidence="2">DSM 17425</strain>
    </source>
</reference>
<dbReference type="EMBL" id="JAEEGB010000017">
    <property type="protein sequence ID" value="MBI6874040.1"/>
    <property type="molecule type" value="Genomic_DNA"/>
</dbReference>
<dbReference type="Proteomes" id="UP000622687">
    <property type="component" value="Unassembled WGS sequence"/>
</dbReference>
<gene>
    <name evidence="2" type="ORF">I6U51_15250</name>
</gene>
<dbReference type="AlphaFoldDB" id="A0A934HTI2"/>
<name>A0A934HTI2_9CLOT</name>
<keyword evidence="3" id="KW-1185">Reference proteome</keyword>
<evidence type="ECO:0008006" key="4">
    <source>
        <dbReference type="Google" id="ProtNLM"/>
    </source>
</evidence>
<keyword evidence="1" id="KW-0472">Membrane</keyword>
<organism evidence="2 3">
    <name type="scientific">Clostridium aciditolerans</name>
    <dbReference type="NCBI Taxonomy" id="339861"/>
    <lineage>
        <taxon>Bacteria</taxon>
        <taxon>Bacillati</taxon>
        <taxon>Bacillota</taxon>
        <taxon>Clostridia</taxon>
        <taxon>Eubacteriales</taxon>
        <taxon>Clostridiaceae</taxon>
        <taxon>Clostridium</taxon>
    </lineage>
</organism>
<keyword evidence="1" id="KW-0812">Transmembrane</keyword>
<evidence type="ECO:0000313" key="2">
    <source>
        <dbReference type="EMBL" id="MBI6874040.1"/>
    </source>
</evidence>
<protein>
    <recommendedName>
        <fullName evidence="4">Transmembrane protein</fullName>
    </recommendedName>
</protein>
<dbReference type="RefSeq" id="WP_211143450.1">
    <property type="nucleotide sequence ID" value="NZ_JAEEGB010000017.1"/>
</dbReference>
<feature type="transmembrane region" description="Helical" evidence="1">
    <location>
        <begin position="17"/>
        <end position="34"/>
    </location>
</feature>
<accession>A0A934HTI2</accession>
<sequence length="205" mass="24529">MNIDKAIRKQKKSYKRFLLSMCFIFFVLPIALFLSKKLSLFYISYLVIIEVLIFIAVIIRIDKETLRFACIGSKLKISLGIRKKTININCEKVSLVHVEEILSDEDDISEFKIIILATSKFRSERMISVNLNFLKNHPYVAHQYNRLKIIHPEEQYYYTIIKRGKLNKYPLLDVIYKNCVYSHFTEECIEKIKFYRQNSQYYRNK</sequence>
<evidence type="ECO:0000313" key="3">
    <source>
        <dbReference type="Proteomes" id="UP000622687"/>
    </source>
</evidence>
<comment type="caution">
    <text evidence="2">The sequence shown here is derived from an EMBL/GenBank/DDBJ whole genome shotgun (WGS) entry which is preliminary data.</text>
</comment>
<feature type="transmembrane region" description="Helical" evidence="1">
    <location>
        <begin position="40"/>
        <end position="59"/>
    </location>
</feature>
<evidence type="ECO:0000256" key="1">
    <source>
        <dbReference type="SAM" id="Phobius"/>
    </source>
</evidence>